<dbReference type="SUPFAM" id="SSF89796">
    <property type="entry name" value="CoA-transferase family III (CaiB/BaiF)"/>
    <property type="match status" value="1"/>
</dbReference>
<dbReference type="Gene3D" id="3.30.1540.10">
    <property type="entry name" value="formyl-coa transferase, domain 3"/>
    <property type="match status" value="1"/>
</dbReference>
<dbReference type="InterPro" id="IPR023606">
    <property type="entry name" value="CoA-Trfase_III_dom_1_sf"/>
</dbReference>
<comment type="caution">
    <text evidence="3">The sequence shown here is derived from an EMBL/GenBank/DDBJ whole genome shotgun (WGS) entry which is preliminary data.</text>
</comment>
<keyword evidence="4" id="KW-1185">Reference proteome</keyword>
<dbReference type="RefSeq" id="WP_189994086.1">
    <property type="nucleotide sequence ID" value="NZ_BMZS01000012.1"/>
</dbReference>
<proteinExistence type="predicted"/>
<organism evidence="3 4">
    <name type="scientific">Thalassobaculum fulvum</name>
    <dbReference type="NCBI Taxonomy" id="1633335"/>
    <lineage>
        <taxon>Bacteria</taxon>
        <taxon>Pseudomonadati</taxon>
        <taxon>Pseudomonadota</taxon>
        <taxon>Alphaproteobacteria</taxon>
        <taxon>Rhodospirillales</taxon>
        <taxon>Thalassobaculaceae</taxon>
        <taxon>Thalassobaculum</taxon>
    </lineage>
</organism>
<dbReference type="EMBL" id="BMZS01000012">
    <property type="protein sequence ID" value="GHD60312.1"/>
    <property type="molecule type" value="Genomic_DNA"/>
</dbReference>
<evidence type="ECO:0000313" key="4">
    <source>
        <dbReference type="Proteomes" id="UP000630353"/>
    </source>
</evidence>
<dbReference type="GO" id="GO:0008410">
    <property type="term" value="F:CoA-transferase activity"/>
    <property type="evidence" value="ECO:0007669"/>
    <property type="project" value="TreeGrafter"/>
</dbReference>
<feature type="region of interest" description="Disordered" evidence="2">
    <location>
        <begin position="371"/>
        <end position="391"/>
    </location>
</feature>
<sequence length="391" mass="41008">MTGAASPAEAPPDSPPDLPLAGIRVVELGGSVAVPYACWVLASLGAEVVKVERPDGGDDARAWMPPERRPGFGGIFTALNAGKRSVAVDFKDPAQMARLTTLIGRADVVVQNLRPGLAERLGIGAEAMTAANPRLIYCDSGAFGRTGPLADRPGYDPLMQAFGGIMSVTGHEGDDPVRVGTSLIDMGTGMWAVIGVLAALRRRDATGEGGRVDVSLYETALGWMTYHVSNFLASGRDPRRPGSRSPGMAVYQAFACADGHLIIAAPSDRLFAKVAGVLGHPEWPGDERFATNEKRFANLDVLVGLIEGVTRTQPRAHWQAALDAAGVPSAPLQSVSEVVAHPQTRALGILETTPDGWELVGLPLSFDGMRPAQRSGPPVLGEATDAVLGRS</sequence>
<accession>A0A918XWU6</accession>
<dbReference type="Proteomes" id="UP000630353">
    <property type="component" value="Unassembled WGS sequence"/>
</dbReference>
<evidence type="ECO:0000313" key="3">
    <source>
        <dbReference type="EMBL" id="GHD60312.1"/>
    </source>
</evidence>
<evidence type="ECO:0000256" key="1">
    <source>
        <dbReference type="ARBA" id="ARBA00022679"/>
    </source>
</evidence>
<gene>
    <name evidence="3" type="ORF">GCM10017083_45980</name>
</gene>
<dbReference type="PANTHER" id="PTHR48207">
    <property type="entry name" value="SUCCINATE--HYDROXYMETHYLGLUTARATE COA-TRANSFERASE"/>
    <property type="match status" value="1"/>
</dbReference>
<dbReference type="Pfam" id="PF02515">
    <property type="entry name" value="CoA_transf_3"/>
    <property type="match status" value="1"/>
</dbReference>
<dbReference type="InterPro" id="IPR044855">
    <property type="entry name" value="CoA-Trfase_III_dom3_sf"/>
</dbReference>
<protein>
    <submittedName>
        <fullName evidence="3">CoA transferase</fullName>
    </submittedName>
</protein>
<name>A0A918XWU6_9PROT</name>
<dbReference type="Gene3D" id="3.40.50.10540">
    <property type="entry name" value="Crotonobetainyl-coa:carnitine coa-transferase, domain 1"/>
    <property type="match status" value="1"/>
</dbReference>
<keyword evidence="1 3" id="KW-0808">Transferase</keyword>
<dbReference type="PANTHER" id="PTHR48207:SF3">
    <property type="entry name" value="SUCCINATE--HYDROXYMETHYLGLUTARATE COA-TRANSFERASE"/>
    <property type="match status" value="1"/>
</dbReference>
<dbReference type="InterPro" id="IPR003673">
    <property type="entry name" value="CoA-Trfase_fam_III"/>
</dbReference>
<dbReference type="AlphaFoldDB" id="A0A918XWU6"/>
<reference evidence="3" key="2">
    <citation type="submission" date="2020-09" db="EMBL/GenBank/DDBJ databases">
        <authorList>
            <person name="Sun Q."/>
            <person name="Kim S."/>
        </authorList>
    </citation>
    <scope>NUCLEOTIDE SEQUENCE</scope>
    <source>
        <strain evidence="3">KCTC 42651</strain>
    </source>
</reference>
<dbReference type="InterPro" id="IPR050483">
    <property type="entry name" value="CoA-transferase_III_domain"/>
</dbReference>
<reference evidence="3" key="1">
    <citation type="journal article" date="2014" name="Int. J. Syst. Evol. Microbiol.">
        <title>Complete genome sequence of Corynebacterium casei LMG S-19264T (=DSM 44701T), isolated from a smear-ripened cheese.</title>
        <authorList>
            <consortium name="US DOE Joint Genome Institute (JGI-PGF)"/>
            <person name="Walter F."/>
            <person name="Albersmeier A."/>
            <person name="Kalinowski J."/>
            <person name="Ruckert C."/>
        </authorList>
    </citation>
    <scope>NUCLEOTIDE SEQUENCE</scope>
    <source>
        <strain evidence="3">KCTC 42651</strain>
    </source>
</reference>
<evidence type="ECO:0000256" key="2">
    <source>
        <dbReference type="SAM" id="MobiDB-lite"/>
    </source>
</evidence>